<keyword evidence="1" id="KW-0472">Membrane</keyword>
<dbReference type="NCBIfam" id="TIGR01571">
    <property type="entry name" value="A_thal_Cys_rich"/>
    <property type="match status" value="1"/>
</dbReference>
<dbReference type="InterPro" id="IPR006461">
    <property type="entry name" value="PLAC_motif_containing"/>
</dbReference>
<dbReference type="PANTHER" id="PTHR15907">
    <property type="entry name" value="DUF614 FAMILY PROTEIN-RELATED"/>
    <property type="match status" value="1"/>
</dbReference>
<evidence type="ECO:0000313" key="2">
    <source>
        <dbReference type="EMBL" id="KAI5382845.1"/>
    </source>
</evidence>
<evidence type="ECO:0000256" key="1">
    <source>
        <dbReference type="SAM" id="Phobius"/>
    </source>
</evidence>
<dbReference type="Pfam" id="PF04749">
    <property type="entry name" value="PLAC8"/>
    <property type="match status" value="1"/>
</dbReference>
<comment type="caution">
    <text evidence="2">The sequence shown here is derived from an EMBL/GenBank/DDBJ whole genome shotgun (WGS) entry which is preliminary data.</text>
</comment>
<gene>
    <name evidence="2" type="ORF">KIW84_070307</name>
</gene>
<dbReference type="Proteomes" id="UP001058974">
    <property type="component" value="Chromosome 7"/>
</dbReference>
<keyword evidence="1" id="KW-1133">Transmembrane helix</keyword>
<protein>
    <submittedName>
        <fullName evidence="2">Uncharacterized protein</fullName>
    </submittedName>
</protein>
<reference evidence="2 3" key="1">
    <citation type="journal article" date="2022" name="Nat. Genet.">
        <title>Improved pea reference genome and pan-genome highlight genomic features and evolutionary characteristics.</title>
        <authorList>
            <person name="Yang T."/>
            <person name="Liu R."/>
            <person name="Luo Y."/>
            <person name="Hu S."/>
            <person name="Wang D."/>
            <person name="Wang C."/>
            <person name="Pandey M.K."/>
            <person name="Ge S."/>
            <person name="Xu Q."/>
            <person name="Li N."/>
            <person name="Li G."/>
            <person name="Huang Y."/>
            <person name="Saxena R.K."/>
            <person name="Ji Y."/>
            <person name="Li M."/>
            <person name="Yan X."/>
            <person name="He Y."/>
            <person name="Liu Y."/>
            <person name="Wang X."/>
            <person name="Xiang C."/>
            <person name="Varshney R.K."/>
            <person name="Ding H."/>
            <person name="Gao S."/>
            <person name="Zong X."/>
        </authorList>
    </citation>
    <scope>NUCLEOTIDE SEQUENCE [LARGE SCALE GENOMIC DNA]</scope>
    <source>
        <strain evidence="2 3">cv. Zhongwan 6</strain>
    </source>
</reference>
<dbReference type="AlphaFoldDB" id="A0A9D4VFX1"/>
<dbReference type="EMBL" id="JAMSHJ010000007">
    <property type="protein sequence ID" value="KAI5382845.1"/>
    <property type="molecule type" value="Genomic_DNA"/>
</dbReference>
<organism evidence="2 3">
    <name type="scientific">Pisum sativum</name>
    <name type="common">Garden pea</name>
    <name type="synonym">Lathyrus oleraceus</name>
    <dbReference type="NCBI Taxonomy" id="3888"/>
    <lineage>
        <taxon>Eukaryota</taxon>
        <taxon>Viridiplantae</taxon>
        <taxon>Streptophyta</taxon>
        <taxon>Embryophyta</taxon>
        <taxon>Tracheophyta</taxon>
        <taxon>Spermatophyta</taxon>
        <taxon>Magnoliopsida</taxon>
        <taxon>eudicotyledons</taxon>
        <taxon>Gunneridae</taxon>
        <taxon>Pentapetalae</taxon>
        <taxon>rosids</taxon>
        <taxon>fabids</taxon>
        <taxon>Fabales</taxon>
        <taxon>Fabaceae</taxon>
        <taxon>Papilionoideae</taxon>
        <taxon>50 kb inversion clade</taxon>
        <taxon>NPAAA clade</taxon>
        <taxon>Hologalegina</taxon>
        <taxon>IRL clade</taxon>
        <taxon>Fabeae</taxon>
        <taxon>Lathyrus</taxon>
    </lineage>
</organism>
<feature type="transmembrane region" description="Helical" evidence="1">
    <location>
        <begin position="47"/>
        <end position="66"/>
    </location>
</feature>
<keyword evidence="3" id="KW-1185">Reference proteome</keyword>
<name>A0A9D4VFX1_PEA</name>
<proteinExistence type="predicted"/>
<sequence>MASWSTGFCGCFSDCGSCCLTLWCPCVSFGRVAEIVDKGTTTCCVHGLLYCLLGGFSHFGSIYACIYRTKLRRVFGIHGSQTCDCLTSCCCVHISICQEHRELEARGFNVSAGWKGNVQMGSRGVTAAPAVQGGMSRLVEYNYYYHR</sequence>
<dbReference type="Gramene" id="Psat07G0030700-T1">
    <property type="protein sequence ID" value="KAI5382845.1"/>
    <property type="gene ID" value="KIW84_070307"/>
</dbReference>
<keyword evidence="1" id="KW-0812">Transmembrane</keyword>
<evidence type="ECO:0000313" key="3">
    <source>
        <dbReference type="Proteomes" id="UP001058974"/>
    </source>
</evidence>
<accession>A0A9D4VFX1</accession>